<keyword evidence="3" id="KW-1185">Reference proteome</keyword>
<comment type="caution">
    <text evidence="2">The sequence shown here is derived from an EMBL/GenBank/DDBJ whole genome shotgun (WGS) entry which is preliminary data.</text>
</comment>
<organism evidence="2 3">
    <name type="scientific">Methylobacterium isbiliense</name>
    <dbReference type="NCBI Taxonomy" id="315478"/>
    <lineage>
        <taxon>Bacteria</taxon>
        <taxon>Pseudomonadati</taxon>
        <taxon>Pseudomonadota</taxon>
        <taxon>Alphaproteobacteria</taxon>
        <taxon>Hyphomicrobiales</taxon>
        <taxon>Methylobacteriaceae</taxon>
        <taxon>Methylobacterium</taxon>
    </lineage>
</organism>
<evidence type="ECO:0000313" key="3">
    <source>
        <dbReference type="Proteomes" id="UP001055153"/>
    </source>
</evidence>
<keyword evidence="2" id="KW-0413">Isomerase</keyword>
<dbReference type="Pfam" id="PF01177">
    <property type="entry name" value="Asp_Glu_race"/>
    <property type="match status" value="1"/>
</dbReference>
<dbReference type="InterPro" id="IPR026286">
    <property type="entry name" value="MaiA/AMDase"/>
</dbReference>
<dbReference type="PANTHER" id="PTHR40267:SF1">
    <property type="entry name" value="BLR3294 PROTEIN"/>
    <property type="match status" value="1"/>
</dbReference>
<dbReference type="Proteomes" id="UP001055153">
    <property type="component" value="Unassembled WGS sequence"/>
</dbReference>
<reference evidence="2" key="2">
    <citation type="submission" date="2021-08" db="EMBL/GenBank/DDBJ databases">
        <authorList>
            <person name="Tani A."/>
            <person name="Ola A."/>
            <person name="Ogura Y."/>
            <person name="Katsura K."/>
            <person name="Hayashi T."/>
        </authorList>
    </citation>
    <scope>NUCLEOTIDE SEQUENCE</scope>
    <source>
        <strain evidence="2">DSM 17168</strain>
    </source>
</reference>
<protein>
    <submittedName>
        <fullName evidence="2">Maleate isomerase</fullName>
    </submittedName>
</protein>
<evidence type="ECO:0000313" key="2">
    <source>
        <dbReference type="EMBL" id="GJE04237.1"/>
    </source>
</evidence>
<comment type="similarity">
    <text evidence="1">Belongs to the HyuE racemase family.</text>
</comment>
<proteinExistence type="inferred from homology"/>
<dbReference type="RefSeq" id="WP_238241599.1">
    <property type="nucleotide sequence ID" value="NZ_BPQQ01000108.1"/>
</dbReference>
<dbReference type="GO" id="GO:0016853">
    <property type="term" value="F:isomerase activity"/>
    <property type="evidence" value="ECO:0007669"/>
    <property type="project" value="UniProtKB-KW"/>
</dbReference>
<name>A0ABQ4SM73_9HYPH</name>
<dbReference type="Gene3D" id="3.40.50.12500">
    <property type="match status" value="1"/>
</dbReference>
<dbReference type="InterPro" id="IPR015942">
    <property type="entry name" value="Asp/Glu/hydantoin_racemase"/>
</dbReference>
<dbReference type="InterPro" id="IPR053714">
    <property type="entry name" value="Iso_Racemase_Enz_sf"/>
</dbReference>
<dbReference type="PANTHER" id="PTHR40267">
    <property type="entry name" value="BLR3294 PROTEIN"/>
    <property type="match status" value="1"/>
</dbReference>
<gene>
    <name evidence="2" type="primary">maiA_2</name>
    <name evidence="2" type="ORF">GMJLKIPL_6198</name>
</gene>
<reference evidence="2" key="1">
    <citation type="journal article" date="2021" name="Front. Microbiol.">
        <title>Comprehensive Comparative Genomics and Phenotyping of Methylobacterium Species.</title>
        <authorList>
            <person name="Alessa O."/>
            <person name="Ogura Y."/>
            <person name="Fujitani Y."/>
            <person name="Takami H."/>
            <person name="Hayashi T."/>
            <person name="Sahin N."/>
            <person name="Tani A."/>
        </authorList>
    </citation>
    <scope>NUCLEOTIDE SEQUENCE</scope>
    <source>
        <strain evidence="2">DSM 17168</strain>
    </source>
</reference>
<sequence>MAQTTDDDAPAVPATALGVILPSSNRVVERATEARLALLPGVGACYARIPYGAMTRWGTDAYDEGSFLDAAHLLADAGVAALVWNATRGAALGFRPDERLCERLTRRTGLPVVTTALAARARLRAEGFARIGLVVQGDAAEADLVTARFAAEGLPVHAAVGLGIAENRAAAFVPPARLRAAAEDLAARGADAMLIWSTNLPGWRLPPTLAGRPLLDATTLGTDALLAATGLT</sequence>
<dbReference type="EMBL" id="BPQQ01000108">
    <property type="protein sequence ID" value="GJE04237.1"/>
    <property type="molecule type" value="Genomic_DNA"/>
</dbReference>
<accession>A0ABQ4SM73</accession>
<evidence type="ECO:0000256" key="1">
    <source>
        <dbReference type="ARBA" id="ARBA00038414"/>
    </source>
</evidence>